<feature type="domain" description="Histidine kinase/HSP90-like ATPase" evidence="10">
    <location>
        <begin position="299"/>
        <end position="382"/>
    </location>
</feature>
<keyword evidence="5" id="KW-0547">Nucleotide-binding</keyword>
<keyword evidence="9" id="KW-0472">Membrane</keyword>
<protein>
    <recommendedName>
        <fullName evidence="2">histidine kinase</fullName>
        <ecNumber evidence="2">2.7.13.3</ecNumber>
    </recommendedName>
</protein>
<evidence type="ECO:0000256" key="8">
    <source>
        <dbReference type="ARBA" id="ARBA00023012"/>
    </source>
</evidence>
<evidence type="ECO:0000256" key="3">
    <source>
        <dbReference type="ARBA" id="ARBA00022553"/>
    </source>
</evidence>
<evidence type="ECO:0000313" key="13">
    <source>
        <dbReference type="EMBL" id="PJF01979.1"/>
    </source>
</evidence>
<dbReference type="CDD" id="cd16917">
    <property type="entry name" value="HATPase_UhpB-NarQ-NarX-like"/>
    <property type="match status" value="1"/>
</dbReference>
<comment type="caution">
    <text evidence="13">The sequence shown here is derived from an EMBL/GenBank/DDBJ whole genome shotgun (WGS) entry which is preliminary data.</text>
</comment>
<dbReference type="Gene3D" id="1.20.5.1930">
    <property type="match status" value="1"/>
</dbReference>
<dbReference type="Gene3D" id="3.30.565.10">
    <property type="entry name" value="Histidine kinase-like ATPase, C-terminal domain"/>
    <property type="match status" value="1"/>
</dbReference>
<dbReference type="Pfam" id="PF07730">
    <property type="entry name" value="HisKA_3"/>
    <property type="match status" value="1"/>
</dbReference>
<evidence type="ECO:0000259" key="12">
    <source>
        <dbReference type="Pfam" id="PF13796"/>
    </source>
</evidence>
<sequence length="385" mass="40819">MRETIGRAASATGHLAATVTLVLGAQFLGGVLLIAVLGSFAGFGLWLLPETVLLVRRVAGAKRIQTAAWTGRRIPEAYRPVPAGLRERLRGVLGDPGTRRDLRWMAAHSGYGTLLFVLAVPLWPLGLAVDGVWSGLLRRRAVVLPLIGRLADLDARWSQALLRPSPEALLTARVEELAETRADAIAAHGAELRRIERDLHDGVQARLVSLSLRIGLVKRAYEHDPTAVRAFLDEAHVHAEEALAELRHVVRGIHPPILTDRGLVGAVRALAASSGLDVTVRADGLAETDGRAPAAVEAAAYFAVAEALTNAARHSGSERATVRLERLRTGLRAVVEDEGRGGADEAGGTGLLGIRRRAAALDGTVAVTSPPGGPTTVVVELPCVW</sequence>
<keyword evidence="3" id="KW-0597">Phosphoprotein</keyword>
<keyword evidence="7" id="KW-0067">ATP-binding</keyword>
<keyword evidence="14" id="KW-1185">Reference proteome</keyword>
<dbReference type="GO" id="GO:0046983">
    <property type="term" value="F:protein dimerization activity"/>
    <property type="evidence" value="ECO:0007669"/>
    <property type="project" value="InterPro"/>
</dbReference>
<feature type="transmembrane region" description="Helical" evidence="9">
    <location>
        <begin position="111"/>
        <end position="133"/>
    </location>
</feature>
<evidence type="ECO:0000256" key="1">
    <source>
        <dbReference type="ARBA" id="ARBA00000085"/>
    </source>
</evidence>
<feature type="domain" description="Putative sensor" evidence="12">
    <location>
        <begin position="24"/>
        <end position="148"/>
    </location>
</feature>
<keyword evidence="4" id="KW-0808">Transferase</keyword>
<dbReference type="PANTHER" id="PTHR24421">
    <property type="entry name" value="NITRATE/NITRITE SENSOR PROTEIN NARX-RELATED"/>
    <property type="match status" value="1"/>
</dbReference>
<dbReference type="EMBL" id="PGGW01000007">
    <property type="protein sequence ID" value="PJF01979.1"/>
    <property type="molecule type" value="Genomic_DNA"/>
</dbReference>
<dbReference type="GO" id="GO:0016020">
    <property type="term" value="C:membrane"/>
    <property type="evidence" value="ECO:0007669"/>
    <property type="project" value="InterPro"/>
</dbReference>
<evidence type="ECO:0000256" key="7">
    <source>
        <dbReference type="ARBA" id="ARBA00022840"/>
    </source>
</evidence>
<evidence type="ECO:0000313" key="14">
    <source>
        <dbReference type="Proteomes" id="UP000230407"/>
    </source>
</evidence>
<reference evidence="13 14" key="1">
    <citation type="submission" date="2017-11" db="EMBL/GenBank/DDBJ databases">
        <title>Streptomyces carmine sp. nov., a novel actinomycete isolated from Sophora alopecuroides in Xinjiang, China.</title>
        <authorList>
            <person name="Wang Y."/>
            <person name="Luo X."/>
            <person name="Wan C."/>
            <person name="Zhang L."/>
        </authorList>
    </citation>
    <scope>NUCLEOTIDE SEQUENCE [LARGE SCALE GENOMIC DNA]</scope>
    <source>
        <strain evidence="13 14">TRM SA0054</strain>
    </source>
</reference>
<dbReference type="InterPro" id="IPR011712">
    <property type="entry name" value="Sig_transdc_His_kin_sub3_dim/P"/>
</dbReference>
<dbReference type="InterPro" id="IPR003594">
    <property type="entry name" value="HATPase_dom"/>
</dbReference>
<keyword evidence="9" id="KW-0812">Transmembrane</keyword>
<organism evidence="13 14">
    <name type="scientific">Streptomyces carminius</name>
    <dbReference type="NCBI Taxonomy" id="2665496"/>
    <lineage>
        <taxon>Bacteria</taxon>
        <taxon>Bacillati</taxon>
        <taxon>Actinomycetota</taxon>
        <taxon>Actinomycetes</taxon>
        <taxon>Kitasatosporales</taxon>
        <taxon>Streptomycetaceae</taxon>
        <taxon>Streptomyces</taxon>
    </lineage>
</organism>
<keyword evidence="6 13" id="KW-0418">Kinase</keyword>
<evidence type="ECO:0000256" key="6">
    <source>
        <dbReference type="ARBA" id="ARBA00022777"/>
    </source>
</evidence>
<dbReference type="GO" id="GO:0005524">
    <property type="term" value="F:ATP binding"/>
    <property type="evidence" value="ECO:0007669"/>
    <property type="project" value="UniProtKB-KW"/>
</dbReference>
<dbReference type="InterPro" id="IPR036890">
    <property type="entry name" value="HATPase_C_sf"/>
</dbReference>
<keyword evidence="9" id="KW-1133">Transmembrane helix</keyword>
<feature type="domain" description="Signal transduction histidine kinase subgroup 3 dimerisation and phosphoacceptor" evidence="11">
    <location>
        <begin position="191"/>
        <end position="256"/>
    </location>
</feature>
<dbReference type="Pfam" id="PF13796">
    <property type="entry name" value="Sensor"/>
    <property type="match status" value="1"/>
</dbReference>
<dbReference type="GO" id="GO:0000155">
    <property type="term" value="F:phosphorelay sensor kinase activity"/>
    <property type="evidence" value="ECO:0007669"/>
    <property type="project" value="InterPro"/>
</dbReference>
<dbReference type="InterPro" id="IPR050482">
    <property type="entry name" value="Sensor_HK_TwoCompSys"/>
</dbReference>
<evidence type="ECO:0000259" key="10">
    <source>
        <dbReference type="Pfam" id="PF02518"/>
    </source>
</evidence>
<keyword evidence="8" id="KW-0902">Two-component regulatory system</keyword>
<evidence type="ECO:0000259" key="11">
    <source>
        <dbReference type="Pfam" id="PF07730"/>
    </source>
</evidence>
<dbReference type="AlphaFoldDB" id="A0A2M8MCN9"/>
<feature type="transmembrane region" description="Helical" evidence="9">
    <location>
        <begin position="21"/>
        <end position="48"/>
    </location>
</feature>
<comment type="catalytic activity">
    <reaction evidence="1">
        <text>ATP + protein L-histidine = ADP + protein N-phospho-L-histidine.</text>
        <dbReference type="EC" id="2.7.13.3"/>
    </reaction>
</comment>
<evidence type="ECO:0000256" key="2">
    <source>
        <dbReference type="ARBA" id="ARBA00012438"/>
    </source>
</evidence>
<evidence type="ECO:0000256" key="5">
    <source>
        <dbReference type="ARBA" id="ARBA00022741"/>
    </source>
</evidence>
<dbReference type="RefSeq" id="WP_100200135.1">
    <property type="nucleotide sequence ID" value="NZ_PGGW01000007.1"/>
</dbReference>
<evidence type="ECO:0000256" key="9">
    <source>
        <dbReference type="SAM" id="Phobius"/>
    </source>
</evidence>
<dbReference type="Proteomes" id="UP000230407">
    <property type="component" value="Unassembled WGS sequence"/>
</dbReference>
<dbReference type="SUPFAM" id="SSF55874">
    <property type="entry name" value="ATPase domain of HSP90 chaperone/DNA topoisomerase II/histidine kinase"/>
    <property type="match status" value="1"/>
</dbReference>
<dbReference type="PANTHER" id="PTHR24421:SF10">
    <property type="entry name" value="NITRATE_NITRITE SENSOR PROTEIN NARQ"/>
    <property type="match status" value="1"/>
</dbReference>
<gene>
    <name evidence="13" type="ORF">CUT44_00820</name>
</gene>
<dbReference type="InterPro" id="IPR025828">
    <property type="entry name" value="Put_sensor_dom"/>
</dbReference>
<dbReference type="Pfam" id="PF02518">
    <property type="entry name" value="HATPase_c"/>
    <property type="match status" value="1"/>
</dbReference>
<evidence type="ECO:0000256" key="4">
    <source>
        <dbReference type="ARBA" id="ARBA00022679"/>
    </source>
</evidence>
<accession>A0A2M8MCN9</accession>
<name>A0A2M8MCN9_9ACTN</name>
<dbReference type="EC" id="2.7.13.3" evidence="2"/>
<proteinExistence type="predicted"/>